<comment type="similarity">
    <text evidence="7">Belongs to the transglycosylase MltG family.</text>
</comment>
<comment type="catalytic activity">
    <reaction evidence="7">
        <text>a peptidoglycan chain = a peptidoglycan chain with N-acetyl-1,6-anhydromuramyl-[peptide] at the reducing end + a peptidoglycan chain with N-acetylglucosamine at the non-reducing end.</text>
        <dbReference type="EC" id="4.2.2.29"/>
    </reaction>
</comment>
<evidence type="ECO:0000313" key="8">
    <source>
        <dbReference type="EMBL" id="MBN6103020.1"/>
    </source>
</evidence>
<gene>
    <name evidence="7 8" type="primary">mltG</name>
    <name evidence="8" type="ORF">JR064_12665</name>
</gene>
<evidence type="ECO:0000256" key="3">
    <source>
        <dbReference type="ARBA" id="ARBA00022989"/>
    </source>
</evidence>
<keyword evidence="3 7" id="KW-1133">Transmembrane helix</keyword>
<protein>
    <recommendedName>
        <fullName evidence="7">Endolytic murein transglycosylase</fullName>
        <ecNumber evidence="7">4.2.2.29</ecNumber>
    </recommendedName>
    <alternativeName>
        <fullName evidence="7">Peptidoglycan lytic transglycosylase</fullName>
    </alternativeName>
    <alternativeName>
        <fullName evidence="7">Peptidoglycan polymerization terminase</fullName>
    </alternativeName>
</protein>
<proteinExistence type="inferred from homology"/>
<keyword evidence="7" id="KW-0997">Cell inner membrane</keyword>
<dbReference type="PANTHER" id="PTHR30518:SF2">
    <property type="entry name" value="ENDOLYTIC MUREIN TRANSGLYCOSYLASE"/>
    <property type="match status" value="1"/>
</dbReference>
<dbReference type="HAMAP" id="MF_02065">
    <property type="entry name" value="MltG"/>
    <property type="match status" value="1"/>
</dbReference>
<dbReference type="Gene3D" id="3.30.1490.480">
    <property type="entry name" value="Endolytic murein transglycosylase"/>
    <property type="match status" value="1"/>
</dbReference>
<dbReference type="EMBL" id="JAFIWB010000013">
    <property type="protein sequence ID" value="MBN6103020.1"/>
    <property type="molecule type" value="Genomic_DNA"/>
</dbReference>
<comment type="caution">
    <text evidence="8">The sequence shown here is derived from an EMBL/GenBank/DDBJ whole genome shotgun (WGS) entry which is preliminary data.</text>
</comment>
<accession>A0ABS3B3W8</accession>
<evidence type="ECO:0000256" key="2">
    <source>
        <dbReference type="ARBA" id="ARBA00022692"/>
    </source>
</evidence>
<organism evidence="8 9">
    <name type="scientific">Xanthomonas bonasiae</name>
    <dbReference type="NCBI Taxonomy" id="2810351"/>
    <lineage>
        <taxon>Bacteria</taxon>
        <taxon>Pseudomonadati</taxon>
        <taxon>Pseudomonadota</taxon>
        <taxon>Gammaproteobacteria</taxon>
        <taxon>Lysobacterales</taxon>
        <taxon>Lysobacteraceae</taxon>
        <taxon>Xanthomonas</taxon>
    </lineage>
</organism>
<evidence type="ECO:0000256" key="6">
    <source>
        <dbReference type="ARBA" id="ARBA00023316"/>
    </source>
</evidence>
<reference evidence="8 9" key="1">
    <citation type="submission" date="2021-02" db="EMBL/GenBank/DDBJ databases">
        <title>Taxonomically Unique Crown Gall-Associated Xanthomonas Stains Have Deficiency in Virulence Repertories.</title>
        <authorList>
            <person name="Mafakheri H."/>
            <person name="Taghavi S.M."/>
            <person name="Dimkic I."/>
            <person name="Nemanja K."/>
            <person name="Osdaghi E."/>
        </authorList>
    </citation>
    <scope>NUCLEOTIDE SEQUENCE [LARGE SCALE GENOMIC DNA]</scope>
    <source>
        <strain evidence="8 9">FX4</strain>
    </source>
</reference>
<feature type="site" description="Important for catalytic activity" evidence="7">
    <location>
        <position position="226"/>
    </location>
</feature>
<keyword evidence="9" id="KW-1185">Reference proteome</keyword>
<name>A0ABS3B3W8_9XANT</name>
<dbReference type="Pfam" id="PF02618">
    <property type="entry name" value="YceG"/>
    <property type="match status" value="1"/>
</dbReference>
<evidence type="ECO:0000256" key="7">
    <source>
        <dbReference type="HAMAP-Rule" id="MF_02065"/>
    </source>
</evidence>
<comment type="function">
    <text evidence="7">Functions as a peptidoglycan terminase that cleaves nascent peptidoglycan strands endolytically to terminate their elongation.</text>
</comment>
<keyword evidence="6 7" id="KW-0961">Cell wall biogenesis/degradation</keyword>
<dbReference type="CDD" id="cd08010">
    <property type="entry name" value="MltG_like"/>
    <property type="match status" value="1"/>
</dbReference>
<evidence type="ECO:0000256" key="5">
    <source>
        <dbReference type="ARBA" id="ARBA00023239"/>
    </source>
</evidence>
<keyword evidence="4 7" id="KW-0472">Membrane</keyword>
<dbReference type="Gene3D" id="3.30.160.60">
    <property type="entry name" value="Classic Zinc Finger"/>
    <property type="match status" value="1"/>
</dbReference>
<dbReference type="NCBIfam" id="TIGR00247">
    <property type="entry name" value="endolytic transglycosylase MltG"/>
    <property type="match status" value="1"/>
</dbReference>
<keyword evidence="5 7" id="KW-0456">Lyase</keyword>
<dbReference type="InterPro" id="IPR003770">
    <property type="entry name" value="MLTG-like"/>
</dbReference>
<evidence type="ECO:0000313" key="9">
    <source>
        <dbReference type="Proteomes" id="UP000695802"/>
    </source>
</evidence>
<evidence type="ECO:0000256" key="1">
    <source>
        <dbReference type="ARBA" id="ARBA00022475"/>
    </source>
</evidence>
<dbReference type="PANTHER" id="PTHR30518">
    <property type="entry name" value="ENDOLYTIC MUREIN TRANSGLYCOSYLASE"/>
    <property type="match status" value="1"/>
</dbReference>
<evidence type="ECO:0000256" key="4">
    <source>
        <dbReference type="ARBA" id="ARBA00023136"/>
    </source>
</evidence>
<keyword evidence="2 7" id="KW-0812">Transmembrane</keyword>
<dbReference type="EC" id="4.2.2.29" evidence="7"/>
<sequence length="355" mass="38701">MVVSWAKRGCLTLLAALLVLALLAAAAGAWWWQGYRAFSDQPLRAAQPSVEVARGDSFNGVLRKLRAAGVEQGSNLQWQLLARQLDAAGKLKVGEYALQPALTPRELLIRMRKGQVIHYRFTIVEGWNIRQLRAALNAATPLRHVATELSDSELMAKLGQPGQHPEGRFLPETYLYQREDSDLDVLQRAHAAMDKALAEAWDARADGLPLQSPEQALTLASIVEKETGLAAERPQIAGVFVRRLQQGMKLQTDPTVIYGIGSAYDGNIRKRDLETDTPYNTYTRSGLPPTPIAMPGRDALRAATNPAPGDSLYFVAVGDGSGAHVFSASYAEHTAAVARYLQRLRQARSGAAVTP</sequence>
<dbReference type="Proteomes" id="UP000695802">
    <property type="component" value="Unassembled WGS sequence"/>
</dbReference>
<keyword evidence="1 7" id="KW-1003">Cell membrane</keyword>